<dbReference type="GO" id="GO:0005975">
    <property type="term" value="P:carbohydrate metabolic process"/>
    <property type="evidence" value="ECO:0007669"/>
    <property type="project" value="InterPro"/>
</dbReference>
<dbReference type="Proteomes" id="UP000886611">
    <property type="component" value="Unassembled WGS sequence"/>
</dbReference>
<dbReference type="InterPro" id="IPR023214">
    <property type="entry name" value="HAD_sf"/>
</dbReference>
<dbReference type="NCBIfam" id="TIGR01691">
    <property type="entry name" value="enolase-ppase"/>
    <property type="match status" value="1"/>
</dbReference>
<dbReference type="FunFam" id="3.40.120.10:FF:000007">
    <property type="entry name" value="Phosphoglucomutase 5"/>
    <property type="match status" value="1"/>
</dbReference>
<dbReference type="Pfam" id="PF24947">
    <property type="entry name" value="PGM1_C_vert_fung"/>
    <property type="match status" value="1"/>
</dbReference>
<dbReference type="AlphaFoldDB" id="A0A8X7XFW6"/>
<evidence type="ECO:0000313" key="11">
    <source>
        <dbReference type="Proteomes" id="UP000886611"/>
    </source>
</evidence>
<dbReference type="GO" id="GO:0030239">
    <property type="term" value="P:myofibril assembly"/>
    <property type="evidence" value="ECO:0007669"/>
    <property type="project" value="TreeGrafter"/>
</dbReference>
<keyword evidence="3" id="KW-0963">Cytoplasm</keyword>
<evidence type="ECO:0000256" key="2">
    <source>
        <dbReference type="ARBA" id="ARBA00010231"/>
    </source>
</evidence>
<keyword evidence="6 8" id="KW-0378">Hydrolase</keyword>
<dbReference type="GO" id="GO:0005912">
    <property type="term" value="C:adherens junction"/>
    <property type="evidence" value="ECO:0007669"/>
    <property type="project" value="TreeGrafter"/>
</dbReference>
<dbReference type="InterPro" id="IPR023943">
    <property type="entry name" value="Enolase-ppase_E1"/>
</dbReference>
<feature type="domain" description="Serine/threonine specific protein phosphatases" evidence="9">
    <location>
        <begin position="365"/>
        <end position="370"/>
    </location>
</feature>
<dbReference type="InterPro" id="IPR036412">
    <property type="entry name" value="HAD-like_sf"/>
</dbReference>
<dbReference type="InterPro" id="IPR006186">
    <property type="entry name" value="Ser/Thr-sp_prot-phosphatase"/>
</dbReference>
<dbReference type="InterPro" id="IPR029052">
    <property type="entry name" value="Metallo-depent_PP-like"/>
</dbReference>
<dbReference type="SUPFAM" id="SSF56300">
    <property type="entry name" value="Metallo-dependent phosphatases"/>
    <property type="match status" value="1"/>
</dbReference>
<dbReference type="PANTHER" id="PTHR22573:SF27">
    <property type="entry name" value="PHOSPHOGLUCOMUTASE-LIKE PROTEIN 5"/>
    <property type="match status" value="1"/>
</dbReference>
<dbReference type="Pfam" id="PF02879">
    <property type="entry name" value="PGM_PMM_II"/>
    <property type="match status" value="1"/>
</dbReference>
<dbReference type="SUPFAM" id="SSF56784">
    <property type="entry name" value="HAD-like"/>
    <property type="match status" value="1"/>
</dbReference>
<dbReference type="FunFam" id="3.30.310.50:FF:000002">
    <property type="entry name" value="Phosphoglucomutase 5"/>
    <property type="match status" value="1"/>
</dbReference>
<keyword evidence="7" id="KW-0486">Methionine biosynthesis</keyword>
<dbReference type="GO" id="GO:0004614">
    <property type="term" value="F:phosphoglucomutase activity"/>
    <property type="evidence" value="ECO:0007669"/>
    <property type="project" value="InterPro"/>
</dbReference>
<dbReference type="GO" id="GO:0019509">
    <property type="term" value="P:L-methionine salvage from methylthioadenosine"/>
    <property type="evidence" value="ECO:0007669"/>
    <property type="project" value="InterPro"/>
</dbReference>
<dbReference type="SUPFAM" id="SSF53738">
    <property type="entry name" value="Phosphoglucomutase, first 3 domains"/>
    <property type="match status" value="2"/>
</dbReference>
<comment type="similarity">
    <text evidence="8">Belongs to the PPP phosphatase family.</text>
</comment>
<comment type="subcellular location">
    <subcellularLocation>
        <location evidence="1">Cytoplasm</location>
    </subcellularLocation>
</comment>
<evidence type="ECO:0000256" key="5">
    <source>
        <dbReference type="ARBA" id="ARBA00022605"/>
    </source>
</evidence>
<dbReference type="GO" id="GO:0042383">
    <property type="term" value="C:sarcolemma"/>
    <property type="evidence" value="ECO:0007669"/>
    <property type="project" value="TreeGrafter"/>
</dbReference>
<dbReference type="CDD" id="cd07415">
    <property type="entry name" value="MPP_PP2A_PP4_PP6"/>
    <property type="match status" value="1"/>
</dbReference>
<gene>
    <name evidence="10" type="primary">Pgm5</name>
    <name evidence="10" type="ORF">GTO96_0020545</name>
</gene>
<dbReference type="NCBIfam" id="NF005737">
    <property type="entry name" value="PRK07564.1-1"/>
    <property type="match status" value="1"/>
</dbReference>
<dbReference type="CDD" id="cd01629">
    <property type="entry name" value="HAD_EP"/>
    <property type="match status" value="1"/>
</dbReference>
<dbReference type="Gene3D" id="3.40.120.10">
    <property type="entry name" value="Alpha-D-Glucose-1,6-Bisphosphate, subunit A, domain 3"/>
    <property type="match status" value="2"/>
</dbReference>
<dbReference type="Gene3D" id="3.30.310.50">
    <property type="entry name" value="Alpha-D-phosphohexomutase, C-terminal domain"/>
    <property type="match status" value="1"/>
</dbReference>
<evidence type="ECO:0000256" key="6">
    <source>
        <dbReference type="ARBA" id="ARBA00022801"/>
    </source>
</evidence>
<keyword evidence="5" id="KW-0028">Amino-acid biosynthesis</keyword>
<dbReference type="InterPro" id="IPR022188">
    <property type="entry name" value="TASOR_DUF3715"/>
</dbReference>
<dbReference type="FunFam" id="3.40.120.10:FF:000004">
    <property type="entry name" value="Phosphoglucomutase 5"/>
    <property type="match status" value="1"/>
</dbReference>
<dbReference type="InterPro" id="IPR005846">
    <property type="entry name" value="A-D-PHexomutase_a/b/a-III"/>
</dbReference>
<dbReference type="PROSITE" id="PS00125">
    <property type="entry name" value="SER_THR_PHOSPHATASE"/>
    <property type="match status" value="1"/>
</dbReference>
<dbReference type="InterPro" id="IPR045244">
    <property type="entry name" value="PGM"/>
</dbReference>
<keyword evidence="4" id="KW-0597">Phosphoprotein</keyword>
<comment type="similarity">
    <text evidence="2">Belongs to the phosphohexose mutase family.</text>
</comment>
<accession>A0A8X7XFW6</accession>
<dbReference type="Pfam" id="PF00149">
    <property type="entry name" value="Metallophos"/>
    <property type="match status" value="1"/>
</dbReference>
<dbReference type="EC" id="3.1.3.16" evidence="8"/>
<sequence length="1212" mass="136035">MEERFCFLVTTSSEAFQMYTEGVKIDTTGPCTLGNPKYGIYLHRYVDVALKQALQKTVSVEKIVVFKVIFGKVKKIHPCLGKKTPPDPTIGFDCHLPKGRVTTKDSLHQQVIQSSFMGFELLKAPPEKKRIQSINCSEDAGTALDLNAGNRPDQEDSVNSTIVKEAQQCSLDLVTPSANACMDLQNVESVMCKSRILEEGSCPAAEKTKPDNVEEKTLNSASDYNCGDPAFGITSAVNVPSTSQSKDETFPTVDKIHPKATNYYTVAAFFNPMFIFYFELLLIWYAKEILTKESNVQEVRCPVTVCGDVHGQFHDLMELFRIGGKSPDTNYLFMGDYVDRGYYSVETVTLLVALKVRYPERITILRGNHESRQITQVYGFYDECLRKYGNANVWKYFTDLFDYLPLTALVDGQGPMCDLLWSDPDDRGGWGISPRGAGYTFGQDISETFNHANGLTLVSRAHQLVMEGYNWCHDRNVVTIFSAPNYCYRCGNQAAIMELDDTLKYSLLGRYRFQGRVVISFNDLLGTAISSVSVCGEIIDLVERVTYLGSDIHVSGDSSCEVSRRIGRAWGVMKSLERGVWSSRYLCKRMKVQVFRVLVLPVLLYDSATWTLSFGTVSLQKILGYRWFDFLSNEWLLMESQMWHITWIDILFPYVKDNVQDYLIAHWEEDECKQDVYLLKKQAEEDSRQHRAGPVHCLDESVHTDEEKAIQEVVDNVLWQMAEDRKTTALKQLQGHMWRAAYAAGKIKGEVYEDVAPAIQTWRQLGMKVYIYSSGSVEAQKLLFANSTEGNLLDLFDGYFDTNIGAKVESKSYKRIAESIGCLPSNILFLTDLTRVEIVDSVDVYLSMLRSIFDFSSIKGLLTGPEQLKIRIDAMNGVMGPYVRRILCDELGAPANSAVNCVPLEDFGGQHPDPNLTYASSLVEAMKGGEYGFGAAFDGDGDRYMILGQNGFFVNPSDSLAVIAANVSCIPYFKQMGVRGFARSMPTSTALDKVAKAMKVALYETPTGWKFFGNLMDSGRCSLCGEESFGTGSDHIREKDGLWAVLVWLSIMAARKQGVEEIVRDHWARLGRNYYCRFDYEGVDPRAAFFMMRDLEAVITDKSFIGQQFAVGNHVYSVEKTENYEYIDPVDGSVAKNQGLRILFTDGSRIIFRLSGTGSTGATIRIYAESYERDPEKHSKENQAVLGPLIAIALKISEIHERTGRKGPTVIT</sequence>
<dbReference type="InterPro" id="IPR005845">
    <property type="entry name" value="A-D-PHexomutase_a/b/a-II"/>
</dbReference>
<name>A0A8X7XFW6_POLSE</name>
<dbReference type="GO" id="GO:0030055">
    <property type="term" value="C:cell-substrate junction"/>
    <property type="evidence" value="ECO:0007669"/>
    <property type="project" value="TreeGrafter"/>
</dbReference>
<dbReference type="GO" id="GO:0005829">
    <property type="term" value="C:cytosol"/>
    <property type="evidence" value="ECO:0007669"/>
    <property type="project" value="TreeGrafter"/>
</dbReference>
<dbReference type="PANTHER" id="PTHR22573">
    <property type="entry name" value="PHOSPHOHEXOMUTASE FAMILY MEMBER"/>
    <property type="match status" value="1"/>
</dbReference>
<dbReference type="Pfam" id="PF02880">
    <property type="entry name" value="PGM_PMM_III"/>
    <property type="match status" value="1"/>
</dbReference>
<protein>
    <recommendedName>
        <fullName evidence="8">Serine/threonine-protein phosphatase</fullName>
        <ecNumber evidence="8">3.1.3.16</ecNumber>
    </recommendedName>
</protein>
<comment type="caution">
    <text evidence="10">The sequence shown here is derived from an EMBL/GenBank/DDBJ whole genome shotgun (WGS) entry which is preliminary data.</text>
</comment>
<dbReference type="InterPro" id="IPR016055">
    <property type="entry name" value="A-D-PHexomutase_a/b/a-I/II/III"/>
</dbReference>
<evidence type="ECO:0000256" key="1">
    <source>
        <dbReference type="ARBA" id="ARBA00004496"/>
    </source>
</evidence>
<organism evidence="10 11">
    <name type="scientific">Polypterus senegalus</name>
    <name type="common">Senegal bichir</name>
    <dbReference type="NCBI Taxonomy" id="55291"/>
    <lineage>
        <taxon>Eukaryota</taxon>
        <taxon>Metazoa</taxon>
        <taxon>Chordata</taxon>
        <taxon>Craniata</taxon>
        <taxon>Vertebrata</taxon>
        <taxon>Euteleostomi</taxon>
        <taxon>Actinopterygii</taxon>
        <taxon>Polypteriformes</taxon>
        <taxon>Polypteridae</taxon>
        <taxon>Polypterus</taxon>
    </lineage>
</organism>
<dbReference type="PRINTS" id="PR00114">
    <property type="entry name" value="STPHPHTASE"/>
</dbReference>
<dbReference type="InterPro" id="IPR004843">
    <property type="entry name" value="Calcineurin-like_PHP"/>
</dbReference>
<dbReference type="Gene3D" id="3.40.50.1000">
    <property type="entry name" value="HAD superfamily/HAD-like"/>
    <property type="match status" value="1"/>
</dbReference>
<dbReference type="Pfam" id="PF12509">
    <property type="entry name" value="DUF3715"/>
    <property type="match status" value="1"/>
</dbReference>
<proteinExistence type="inferred from homology"/>
<dbReference type="InterPro" id="IPR036900">
    <property type="entry name" value="A-D-PHexomutase_C_sf"/>
</dbReference>
<evidence type="ECO:0000313" key="10">
    <source>
        <dbReference type="EMBL" id="KAG2466705.1"/>
    </source>
</evidence>
<evidence type="ECO:0000256" key="7">
    <source>
        <dbReference type="ARBA" id="ARBA00023167"/>
    </source>
</evidence>
<dbReference type="GO" id="GO:0004722">
    <property type="term" value="F:protein serine/threonine phosphatase activity"/>
    <property type="evidence" value="ECO:0007669"/>
    <property type="project" value="UniProtKB-EC"/>
</dbReference>
<evidence type="ECO:0000256" key="4">
    <source>
        <dbReference type="ARBA" id="ARBA00022553"/>
    </source>
</evidence>
<evidence type="ECO:0000256" key="3">
    <source>
        <dbReference type="ARBA" id="ARBA00022490"/>
    </source>
</evidence>
<dbReference type="GO" id="GO:0043874">
    <property type="term" value="F:acireductone synthase activity"/>
    <property type="evidence" value="ECO:0007669"/>
    <property type="project" value="InterPro"/>
</dbReference>
<dbReference type="GO" id="GO:0014706">
    <property type="term" value="P:striated muscle tissue development"/>
    <property type="evidence" value="ECO:0007669"/>
    <property type="project" value="TreeGrafter"/>
</dbReference>
<comment type="catalytic activity">
    <reaction evidence="8">
        <text>O-phospho-L-threonyl-[protein] + H2O = L-threonyl-[protein] + phosphate</text>
        <dbReference type="Rhea" id="RHEA:47004"/>
        <dbReference type="Rhea" id="RHEA-COMP:11060"/>
        <dbReference type="Rhea" id="RHEA-COMP:11605"/>
        <dbReference type="ChEBI" id="CHEBI:15377"/>
        <dbReference type="ChEBI" id="CHEBI:30013"/>
        <dbReference type="ChEBI" id="CHEBI:43474"/>
        <dbReference type="ChEBI" id="CHEBI:61977"/>
        <dbReference type="EC" id="3.1.3.16"/>
    </reaction>
</comment>
<reference evidence="10 11" key="1">
    <citation type="journal article" date="2021" name="Cell">
        <title>Tracing the genetic footprints of vertebrate landing in non-teleost ray-finned fishes.</title>
        <authorList>
            <person name="Bi X."/>
            <person name="Wang K."/>
            <person name="Yang L."/>
            <person name="Pan H."/>
            <person name="Jiang H."/>
            <person name="Wei Q."/>
            <person name="Fang M."/>
            <person name="Yu H."/>
            <person name="Zhu C."/>
            <person name="Cai Y."/>
            <person name="He Y."/>
            <person name="Gan X."/>
            <person name="Zeng H."/>
            <person name="Yu D."/>
            <person name="Zhu Y."/>
            <person name="Jiang H."/>
            <person name="Qiu Q."/>
            <person name="Yang H."/>
            <person name="Zhang Y.E."/>
            <person name="Wang W."/>
            <person name="Zhu M."/>
            <person name="He S."/>
            <person name="Zhang G."/>
        </authorList>
    </citation>
    <scope>NUCLEOTIDE SEQUENCE [LARGE SCALE GENOMIC DNA]</scope>
    <source>
        <strain evidence="10">Bchr_013</strain>
    </source>
</reference>
<evidence type="ECO:0000259" key="9">
    <source>
        <dbReference type="PROSITE" id="PS00125"/>
    </source>
</evidence>
<dbReference type="Gene3D" id="3.60.21.10">
    <property type="match status" value="1"/>
</dbReference>
<feature type="non-terminal residue" evidence="10">
    <location>
        <position position="1212"/>
    </location>
</feature>
<dbReference type="GO" id="GO:0000287">
    <property type="term" value="F:magnesium ion binding"/>
    <property type="evidence" value="ECO:0007669"/>
    <property type="project" value="InterPro"/>
</dbReference>
<dbReference type="SMART" id="SM00156">
    <property type="entry name" value="PP2Ac"/>
    <property type="match status" value="1"/>
</dbReference>
<keyword evidence="11" id="KW-1185">Reference proteome</keyword>
<dbReference type="Gene3D" id="1.10.720.60">
    <property type="match status" value="1"/>
</dbReference>
<dbReference type="Pfam" id="PF00702">
    <property type="entry name" value="Hydrolase"/>
    <property type="match status" value="1"/>
</dbReference>
<feature type="non-terminal residue" evidence="10">
    <location>
        <position position="1"/>
    </location>
</feature>
<dbReference type="EMBL" id="JAATIS010001241">
    <property type="protein sequence ID" value="KAG2466705.1"/>
    <property type="molecule type" value="Genomic_DNA"/>
</dbReference>
<evidence type="ECO:0000256" key="8">
    <source>
        <dbReference type="RuleBase" id="RU004273"/>
    </source>
</evidence>
<dbReference type="SUPFAM" id="SSF55957">
    <property type="entry name" value="Phosphoglucomutase, C-terminal domain"/>
    <property type="match status" value="1"/>
</dbReference>